<organism evidence="1 2">
    <name type="scientific">Rhizopus delemar (strain RA 99-880 / ATCC MYA-4621 / FGSC 9543 / NRRL 43880)</name>
    <name type="common">Mucormycosis agent</name>
    <name type="synonym">Rhizopus arrhizus var. delemar</name>
    <dbReference type="NCBI Taxonomy" id="246409"/>
    <lineage>
        <taxon>Eukaryota</taxon>
        <taxon>Fungi</taxon>
        <taxon>Fungi incertae sedis</taxon>
        <taxon>Mucoromycota</taxon>
        <taxon>Mucoromycotina</taxon>
        <taxon>Mucoromycetes</taxon>
        <taxon>Mucorales</taxon>
        <taxon>Mucorineae</taxon>
        <taxon>Rhizopodaceae</taxon>
        <taxon>Rhizopus</taxon>
    </lineage>
</organism>
<gene>
    <name evidence="1" type="ORF">RO3G_09860</name>
</gene>
<name>I1C9M0_RHIO9</name>
<reference evidence="1 2" key="1">
    <citation type="journal article" date="2009" name="PLoS Genet.">
        <title>Genomic analysis of the basal lineage fungus Rhizopus oryzae reveals a whole-genome duplication.</title>
        <authorList>
            <person name="Ma L.-J."/>
            <person name="Ibrahim A.S."/>
            <person name="Skory C."/>
            <person name="Grabherr M.G."/>
            <person name="Burger G."/>
            <person name="Butler M."/>
            <person name="Elias M."/>
            <person name="Idnurm A."/>
            <person name="Lang B.F."/>
            <person name="Sone T."/>
            <person name="Abe A."/>
            <person name="Calvo S.E."/>
            <person name="Corrochano L.M."/>
            <person name="Engels R."/>
            <person name="Fu J."/>
            <person name="Hansberg W."/>
            <person name="Kim J.-M."/>
            <person name="Kodira C.D."/>
            <person name="Koehrsen M.J."/>
            <person name="Liu B."/>
            <person name="Miranda-Saavedra D."/>
            <person name="O'Leary S."/>
            <person name="Ortiz-Castellanos L."/>
            <person name="Poulter R."/>
            <person name="Rodriguez-Romero J."/>
            <person name="Ruiz-Herrera J."/>
            <person name="Shen Y.-Q."/>
            <person name="Zeng Q."/>
            <person name="Galagan J."/>
            <person name="Birren B.W."/>
            <person name="Cuomo C.A."/>
            <person name="Wickes B.L."/>
        </authorList>
    </citation>
    <scope>NUCLEOTIDE SEQUENCE [LARGE SCALE GENOMIC DNA]</scope>
    <source>
        <strain evidence="2">RA 99-880 / ATCC MYA-4621 / FGSC 9543 / NRRL 43880</strain>
    </source>
</reference>
<keyword evidence="2" id="KW-1185">Reference proteome</keyword>
<dbReference type="VEuPathDB" id="FungiDB:RO3G_09860"/>
<dbReference type="Proteomes" id="UP000009138">
    <property type="component" value="Unassembled WGS sequence"/>
</dbReference>
<protein>
    <submittedName>
        <fullName evidence="1">Uncharacterized protein</fullName>
    </submittedName>
</protein>
<dbReference type="AlphaFoldDB" id="I1C9M0"/>
<evidence type="ECO:0000313" key="2">
    <source>
        <dbReference type="Proteomes" id="UP000009138"/>
    </source>
</evidence>
<proteinExistence type="predicted"/>
<dbReference type="RefSeq" id="XP_067520546.1">
    <property type="nucleotide sequence ID" value="XM_067664445.1"/>
</dbReference>
<dbReference type="GeneID" id="93616826"/>
<dbReference type="EMBL" id="CH476738">
    <property type="protein sequence ID" value="EIE85150.1"/>
    <property type="molecule type" value="Genomic_DNA"/>
</dbReference>
<accession>I1C9M0</accession>
<sequence length="50" mass="5964">MKVIQVRFQWYTVIFMDGGDKSQIVEMFNEIQKVRFLCGYLNASQFGKRI</sequence>
<evidence type="ECO:0000313" key="1">
    <source>
        <dbReference type="EMBL" id="EIE85150.1"/>
    </source>
</evidence>
<dbReference type="InParanoid" id="I1C9M0"/>